<feature type="compositionally biased region" description="Polar residues" evidence="7">
    <location>
        <begin position="64"/>
        <end position="73"/>
    </location>
</feature>
<evidence type="ECO:0000256" key="6">
    <source>
        <dbReference type="PROSITE-ProRule" id="PRU00552"/>
    </source>
</evidence>
<feature type="compositionally biased region" description="Basic residues" evidence="7">
    <location>
        <begin position="43"/>
        <end position="60"/>
    </location>
</feature>
<feature type="domain" description="Helicase ATP-binding" evidence="8">
    <location>
        <begin position="122"/>
        <end position="291"/>
    </location>
</feature>
<dbReference type="CDD" id="cd00268">
    <property type="entry name" value="DEADc"/>
    <property type="match status" value="1"/>
</dbReference>
<evidence type="ECO:0000313" key="11">
    <source>
        <dbReference type="EMBL" id="MCA9385354.1"/>
    </source>
</evidence>
<evidence type="ECO:0000256" key="5">
    <source>
        <dbReference type="ARBA" id="ARBA00038437"/>
    </source>
</evidence>
<dbReference type="InterPro" id="IPR014001">
    <property type="entry name" value="Helicase_ATP-bd"/>
</dbReference>
<evidence type="ECO:0000256" key="2">
    <source>
        <dbReference type="ARBA" id="ARBA00022801"/>
    </source>
</evidence>
<reference evidence="11" key="1">
    <citation type="submission" date="2020-04" db="EMBL/GenBank/DDBJ databases">
        <authorList>
            <person name="Zhang T."/>
        </authorList>
    </citation>
    <scope>NUCLEOTIDE SEQUENCE</scope>
    <source>
        <strain evidence="11">HKST-UBA11</strain>
    </source>
</reference>
<dbReference type="SUPFAM" id="SSF52540">
    <property type="entry name" value="P-loop containing nucleoside triphosphate hydrolases"/>
    <property type="match status" value="1"/>
</dbReference>
<dbReference type="InterPro" id="IPR001650">
    <property type="entry name" value="Helicase_C-like"/>
</dbReference>
<evidence type="ECO:0000313" key="12">
    <source>
        <dbReference type="Proteomes" id="UP000754563"/>
    </source>
</evidence>
<dbReference type="SMART" id="SM00487">
    <property type="entry name" value="DEXDc"/>
    <property type="match status" value="1"/>
</dbReference>
<dbReference type="GO" id="GO:0005829">
    <property type="term" value="C:cytosol"/>
    <property type="evidence" value="ECO:0007669"/>
    <property type="project" value="TreeGrafter"/>
</dbReference>
<dbReference type="PANTHER" id="PTHR47959:SF1">
    <property type="entry name" value="ATP-DEPENDENT RNA HELICASE DBPA"/>
    <property type="match status" value="1"/>
</dbReference>
<feature type="compositionally biased region" description="Low complexity" evidence="7">
    <location>
        <begin position="8"/>
        <end position="42"/>
    </location>
</feature>
<comment type="similarity">
    <text evidence="5">Belongs to the DEAD box helicase family.</text>
</comment>
<dbReference type="GO" id="GO:0003724">
    <property type="term" value="F:RNA helicase activity"/>
    <property type="evidence" value="ECO:0007669"/>
    <property type="project" value="InterPro"/>
</dbReference>
<gene>
    <name evidence="11" type="ORF">KC717_01760</name>
</gene>
<dbReference type="Proteomes" id="UP000754563">
    <property type="component" value="Unassembled WGS sequence"/>
</dbReference>
<keyword evidence="1" id="KW-0547">Nucleotide-binding</keyword>
<dbReference type="CDD" id="cd18787">
    <property type="entry name" value="SF2_C_DEAD"/>
    <property type="match status" value="1"/>
</dbReference>
<dbReference type="GO" id="GO:0016787">
    <property type="term" value="F:hydrolase activity"/>
    <property type="evidence" value="ECO:0007669"/>
    <property type="project" value="UniProtKB-KW"/>
</dbReference>
<name>A0A955L7F5_9BACT</name>
<feature type="domain" description="Helicase C-terminal" evidence="9">
    <location>
        <begin position="318"/>
        <end position="436"/>
    </location>
</feature>
<organism evidence="11 12">
    <name type="scientific">Candidatus Dojkabacteria bacterium</name>
    <dbReference type="NCBI Taxonomy" id="2099670"/>
    <lineage>
        <taxon>Bacteria</taxon>
        <taxon>Candidatus Dojkabacteria</taxon>
    </lineage>
</organism>
<evidence type="ECO:0000259" key="10">
    <source>
        <dbReference type="PROSITE" id="PS51195"/>
    </source>
</evidence>
<sequence>MAYKTGFRKSSSSNTGNSSRKNSGSSYRGGKSNNSHSSSRNGGRSRSRGRRSYRGGRRKSSNNTTTINPQKYISKAQPIQENKNEQNFEALQFSDLALHDNLLENLNRKGFTSATEIQTKAIPAIVAGQNVLGISSTGSGKTGAFLIPMVNKILTGNNESLLVVAPTRELAMQIEKEAISLVLGTFIRVTRVIGGESMGRQISQLKRRPHIVIGTPGRINDMAERGVLKLQFFNNIVLDEVDRMLDMGFVHDITKIYNALGQEKQALFFSATIDNRVEKIISSLVSSYESFKINSNTSAKNVNQDVIRYSSRDEKVEKLHDLLIKEEVTKTIVFIETKRYVDKVERELQNRGFKAVAIHGGKTQGKRKSVLRKYRDNHFNVLIATNVAARGLDVDDISHVINFDEPQTYDEYIHRIGRTGRNGRSGTAYTFVQGRR</sequence>
<feature type="domain" description="DEAD-box RNA helicase Q" evidence="10">
    <location>
        <begin position="91"/>
        <end position="119"/>
    </location>
</feature>
<evidence type="ECO:0000256" key="3">
    <source>
        <dbReference type="ARBA" id="ARBA00022806"/>
    </source>
</evidence>
<dbReference type="InterPro" id="IPR027417">
    <property type="entry name" value="P-loop_NTPase"/>
</dbReference>
<dbReference type="InterPro" id="IPR011545">
    <property type="entry name" value="DEAD/DEAH_box_helicase_dom"/>
</dbReference>
<dbReference type="PROSITE" id="PS51195">
    <property type="entry name" value="Q_MOTIF"/>
    <property type="match status" value="1"/>
</dbReference>
<dbReference type="AlphaFoldDB" id="A0A955L7F5"/>
<dbReference type="InterPro" id="IPR014014">
    <property type="entry name" value="RNA_helicase_DEAD_Q_motif"/>
</dbReference>
<evidence type="ECO:0000256" key="7">
    <source>
        <dbReference type="SAM" id="MobiDB-lite"/>
    </source>
</evidence>
<accession>A0A955L7F5</accession>
<dbReference type="PROSITE" id="PS51194">
    <property type="entry name" value="HELICASE_CTER"/>
    <property type="match status" value="1"/>
</dbReference>
<dbReference type="EMBL" id="JAGQLH010000015">
    <property type="protein sequence ID" value="MCA9385354.1"/>
    <property type="molecule type" value="Genomic_DNA"/>
</dbReference>
<feature type="region of interest" description="Disordered" evidence="7">
    <location>
        <begin position="1"/>
        <end position="73"/>
    </location>
</feature>
<comment type="caution">
    <text evidence="11">The sequence shown here is derived from an EMBL/GenBank/DDBJ whole genome shotgun (WGS) entry which is preliminary data.</text>
</comment>
<reference evidence="11" key="2">
    <citation type="journal article" date="2021" name="Microbiome">
        <title>Successional dynamics and alternative stable states in a saline activated sludge microbial community over 9 years.</title>
        <authorList>
            <person name="Wang Y."/>
            <person name="Ye J."/>
            <person name="Ju F."/>
            <person name="Liu L."/>
            <person name="Boyd J.A."/>
            <person name="Deng Y."/>
            <person name="Parks D.H."/>
            <person name="Jiang X."/>
            <person name="Yin X."/>
            <person name="Woodcroft B.J."/>
            <person name="Tyson G.W."/>
            <person name="Hugenholtz P."/>
            <person name="Polz M.F."/>
            <person name="Zhang T."/>
        </authorList>
    </citation>
    <scope>NUCLEOTIDE SEQUENCE</scope>
    <source>
        <strain evidence="11">HKST-UBA11</strain>
    </source>
</reference>
<dbReference type="Gene3D" id="3.40.50.300">
    <property type="entry name" value="P-loop containing nucleotide triphosphate hydrolases"/>
    <property type="match status" value="2"/>
</dbReference>
<dbReference type="PROSITE" id="PS51192">
    <property type="entry name" value="HELICASE_ATP_BIND_1"/>
    <property type="match status" value="1"/>
</dbReference>
<dbReference type="PANTHER" id="PTHR47959">
    <property type="entry name" value="ATP-DEPENDENT RNA HELICASE RHLE-RELATED"/>
    <property type="match status" value="1"/>
</dbReference>
<dbReference type="GO" id="GO:0005524">
    <property type="term" value="F:ATP binding"/>
    <property type="evidence" value="ECO:0007669"/>
    <property type="project" value="UniProtKB-KW"/>
</dbReference>
<evidence type="ECO:0000259" key="9">
    <source>
        <dbReference type="PROSITE" id="PS51194"/>
    </source>
</evidence>
<protein>
    <submittedName>
        <fullName evidence="11">DEAD/DEAH box helicase</fullName>
    </submittedName>
</protein>
<dbReference type="Pfam" id="PF00271">
    <property type="entry name" value="Helicase_C"/>
    <property type="match status" value="1"/>
</dbReference>
<evidence type="ECO:0000256" key="1">
    <source>
        <dbReference type="ARBA" id="ARBA00022741"/>
    </source>
</evidence>
<evidence type="ECO:0000256" key="4">
    <source>
        <dbReference type="ARBA" id="ARBA00022840"/>
    </source>
</evidence>
<evidence type="ECO:0000259" key="8">
    <source>
        <dbReference type="PROSITE" id="PS51192"/>
    </source>
</evidence>
<keyword evidence="4" id="KW-0067">ATP-binding</keyword>
<dbReference type="InterPro" id="IPR044742">
    <property type="entry name" value="DEAD/DEAH_RhlB"/>
</dbReference>
<keyword evidence="2" id="KW-0378">Hydrolase</keyword>
<dbReference type="SMART" id="SM00490">
    <property type="entry name" value="HELICc"/>
    <property type="match status" value="1"/>
</dbReference>
<keyword evidence="3 11" id="KW-0347">Helicase</keyword>
<feature type="short sequence motif" description="Q motif" evidence="6">
    <location>
        <begin position="91"/>
        <end position="119"/>
    </location>
</feature>
<proteinExistence type="inferred from homology"/>
<dbReference type="InterPro" id="IPR050079">
    <property type="entry name" value="DEAD_box_RNA_helicase"/>
</dbReference>
<dbReference type="Pfam" id="PF00270">
    <property type="entry name" value="DEAD"/>
    <property type="match status" value="1"/>
</dbReference>
<dbReference type="GO" id="GO:0003676">
    <property type="term" value="F:nucleic acid binding"/>
    <property type="evidence" value="ECO:0007669"/>
    <property type="project" value="InterPro"/>
</dbReference>